<name>A0ABU8NSB3_9SPHI</name>
<reference evidence="2 3" key="1">
    <citation type="submission" date="2024-03" db="EMBL/GenBank/DDBJ databases">
        <title>Sequence of Lycoming College Course Isolates.</title>
        <authorList>
            <person name="Plotts O."/>
            <person name="Newman J."/>
        </authorList>
    </citation>
    <scope>NUCLEOTIDE SEQUENCE [LARGE SCALE GENOMIC DNA]</scope>
    <source>
        <strain evidence="2 3">CJB-3</strain>
    </source>
</reference>
<feature type="region of interest" description="Disordered" evidence="1">
    <location>
        <begin position="40"/>
        <end position="88"/>
    </location>
</feature>
<organism evidence="2 3">
    <name type="scientific">Pedobacter panaciterrae</name>
    <dbReference type="NCBI Taxonomy" id="363849"/>
    <lineage>
        <taxon>Bacteria</taxon>
        <taxon>Pseudomonadati</taxon>
        <taxon>Bacteroidota</taxon>
        <taxon>Sphingobacteriia</taxon>
        <taxon>Sphingobacteriales</taxon>
        <taxon>Sphingobacteriaceae</taxon>
        <taxon>Pedobacter</taxon>
    </lineage>
</organism>
<gene>
    <name evidence="2" type="ORF">WAE58_22120</name>
</gene>
<feature type="compositionally biased region" description="Basic residues" evidence="1">
    <location>
        <begin position="69"/>
        <end position="78"/>
    </location>
</feature>
<comment type="caution">
    <text evidence="2">The sequence shown here is derived from an EMBL/GenBank/DDBJ whole genome shotgun (WGS) entry which is preliminary data.</text>
</comment>
<dbReference type="Proteomes" id="UP001378956">
    <property type="component" value="Unassembled WGS sequence"/>
</dbReference>
<proteinExistence type="predicted"/>
<accession>A0ABU8NSB3</accession>
<evidence type="ECO:0000313" key="3">
    <source>
        <dbReference type="Proteomes" id="UP001378956"/>
    </source>
</evidence>
<dbReference type="RefSeq" id="WP_337717717.1">
    <property type="nucleotide sequence ID" value="NZ_JBBEUB010000010.1"/>
</dbReference>
<evidence type="ECO:0000313" key="2">
    <source>
        <dbReference type="EMBL" id="MEJ2905158.1"/>
    </source>
</evidence>
<dbReference type="EMBL" id="JBBEUB010000010">
    <property type="protein sequence ID" value="MEJ2905158.1"/>
    <property type="molecule type" value="Genomic_DNA"/>
</dbReference>
<keyword evidence="3" id="KW-1185">Reference proteome</keyword>
<sequence>MAKNQFKFKLKITGFELEVEGSKEDVAAITSSVTNQIKGLTSPQFLGDNSETEDADTMEVSLPQLSSPQKKKSTRKKIPSNGSSGNQKVEVIDFKNDPKKYSTPLMTWNKQQKALWLLYVIKSEKNVTELTVTQIVNTFNTHYKQSKTINSGNVARDLGKVKLGNGALVGEDATSSPRRWYLTDAGDSSVQNLIKDSKK</sequence>
<protein>
    <submittedName>
        <fullName evidence="2">Uncharacterized protein</fullName>
    </submittedName>
</protein>
<evidence type="ECO:0000256" key="1">
    <source>
        <dbReference type="SAM" id="MobiDB-lite"/>
    </source>
</evidence>
<feature type="compositionally biased region" description="Polar residues" evidence="1">
    <location>
        <begin position="40"/>
        <end position="49"/>
    </location>
</feature>